<feature type="transmembrane region" description="Helical" evidence="1">
    <location>
        <begin position="28"/>
        <end position="46"/>
    </location>
</feature>
<proteinExistence type="predicted"/>
<evidence type="ECO:0000313" key="3">
    <source>
        <dbReference type="Proteomes" id="UP000295773"/>
    </source>
</evidence>
<feature type="transmembrane region" description="Helical" evidence="1">
    <location>
        <begin position="84"/>
        <end position="100"/>
    </location>
</feature>
<keyword evidence="1" id="KW-1133">Transmembrane helix</keyword>
<protein>
    <submittedName>
        <fullName evidence="2">Uncharacterized protein</fullName>
    </submittedName>
</protein>
<dbReference type="AlphaFoldDB" id="A0A4R3TNW4"/>
<evidence type="ECO:0000256" key="1">
    <source>
        <dbReference type="SAM" id="Phobius"/>
    </source>
</evidence>
<organism evidence="2 3">
    <name type="scientific">Longicatena caecimuris</name>
    <dbReference type="NCBI Taxonomy" id="1796635"/>
    <lineage>
        <taxon>Bacteria</taxon>
        <taxon>Bacillati</taxon>
        <taxon>Bacillota</taxon>
        <taxon>Erysipelotrichia</taxon>
        <taxon>Erysipelotrichales</taxon>
        <taxon>Erysipelotrichaceae</taxon>
        <taxon>Longicatena</taxon>
    </lineage>
</organism>
<accession>A0A4R3TNW4</accession>
<keyword evidence="3" id="KW-1185">Reference proteome</keyword>
<gene>
    <name evidence="2" type="ORF">EDD61_101136</name>
</gene>
<keyword evidence="1" id="KW-0812">Transmembrane</keyword>
<comment type="caution">
    <text evidence="2">The sequence shown here is derived from an EMBL/GenBank/DDBJ whole genome shotgun (WGS) entry which is preliminary data.</text>
</comment>
<dbReference type="Proteomes" id="UP000295773">
    <property type="component" value="Unassembled WGS sequence"/>
</dbReference>
<sequence length="109" mass="12655">MMNVLCSMICFVLFLLLGDVLMFINTRFFVLLPWFLIYLFLLKGVYKTANCKALEAKDFLCTLLFTIVSAALLGFLNISMSLHTYAYLYLMSFISLLVYIDDIRFKSLM</sequence>
<reference evidence="2 3" key="1">
    <citation type="submission" date="2019-03" db="EMBL/GenBank/DDBJ databases">
        <title>Genomic Encyclopedia of Type Strains, Phase IV (KMG-IV): sequencing the most valuable type-strain genomes for metagenomic binning, comparative biology and taxonomic classification.</title>
        <authorList>
            <person name="Goeker M."/>
        </authorList>
    </citation>
    <scope>NUCLEOTIDE SEQUENCE [LARGE SCALE GENOMIC DNA]</scope>
    <source>
        <strain evidence="2 3">DSM 29481</strain>
    </source>
</reference>
<name>A0A4R3TNW4_9FIRM</name>
<evidence type="ECO:0000313" key="2">
    <source>
        <dbReference type="EMBL" id="TCU63484.1"/>
    </source>
</evidence>
<feature type="transmembrane region" description="Helical" evidence="1">
    <location>
        <begin position="58"/>
        <end position="78"/>
    </location>
</feature>
<keyword evidence="1" id="KW-0472">Membrane</keyword>
<dbReference type="EMBL" id="SMBP01000001">
    <property type="protein sequence ID" value="TCU63484.1"/>
    <property type="molecule type" value="Genomic_DNA"/>
</dbReference>